<dbReference type="Proteomes" id="UP000013117">
    <property type="component" value="Unassembled WGS sequence"/>
</dbReference>
<dbReference type="GO" id="GO:0016787">
    <property type="term" value="F:hydrolase activity"/>
    <property type="evidence" value="ECO:0007669"/>
    <property type="project" value="InterPro"/>
</dbReference>
<dbReference type="EMBL" id="APPN01000068">
    <property type="protein sequence ID" value="ENV33583.1"/>
    <property type="molecule type" value="Genomic_DNA"/>
</dbReference>
<accession>N8ZPC4</accession>
<gene>
    <name evidence="2" type="ORF">F960_02295</name>
</gene>
<dbReference type="CDD" id="cd18785">
    <property type="entry name" value="SF2_C"/>
    <property type="match status" value="1"/>
</dbReference>
<dbReference type="InterPro" id="IPR006935">
    <property type="entry name" value="Helicase/UvrB_N"/>
</dbReference>
<dbReference type="InterPro" id="IPR027417">
    <property type="entry name" value="P-loop_NTPase"/>
</dbReference>
<protein>
    <recommendedName>
        <fullName evidence="1">Helicase ATP-binding domain-containing protein</fullName>
    </recommendedName>
</protein>
<dbReference type="eggNOG" id="COG1061">
    <property type="taxonomic scope" value="Bacteria"/>
</dbReference>
<dbReference type="GO" id="GO:0005524">
    <property type="term" value="F:ATP binding"/>
    <property type="evidence" value="ECO:0007669"/>
    <property type="project" value="InterPro"/>
</dbReference>
<feature type="domain" description="Helicase ATP-binding" evidence="1">
    <location>
        <begin position="43"/>
        <end position="273"/>
    </location>
</feature>
<dbReference type="Pfam" id="PF04851">
    <property type="entry name" value="ResIII"/>
    <property type="match status" value="1"/>
</dbReference>
<reference evidence="2 3" key="1">
    <citation type="submission" date="2013-02" db="EMBL/GenBank/DDBJ databases">
        <title>The Genome Sequence of Acinetobacter gerneri CIP 107464.</title>
        <authorList>
            <consortium name="The Broad Institute Genome Sequencing Platform"/>
            <consortium name="The Broad Institute Genome Sequencing Center for Infectious Disease"/>
            <person name="Cerqueira G."/>
            <person name="Feldgarden M."/>
            <person name="Courvalin P."/>
            <person name="Perichon B."/>
            <person name="Grillot-Courvalin C."/>
            <person name="Clermont D."/>
            <person name="Rocha E."/>
            <person name="Yoon E.-J."/>
            <person name="Nemec A."/>
            <person name="Walker B."/>
            <person name="Young S.K."/>
            <person name="Zeng Q."/>
            <person name="Gargeya S."/>
            <person name="Fitzgerald M."/>
            <person name="Haas B."/>
            <person name="Abouelleil A."/>
            <person name="Alvarado L."/>
            <person name="Arachchi H.M."/>
            <person name="Berlin A.M."/>
            <person name="Chapman S.B."/>
            <person name="Dewar J."/>
            <person name="Goldberg J."/>
            <person name="Griggs A."/>
            <person name="Gujja S."/>
            <person name="Hansen M."/>
            <person name="Howarth C."/>
            <person name="Imamovic A."/>
            <person name="Larimer J."/>
            <person name="McCowan C."/>
            <person name="Murphy C."/>
            <person name="Neiman D."/>
            <person name="Pearson M."/>
            <person name="Priest M."/>
            <person name="Roberts A."/>
            <person name="Saif S."/>
            <person name="Shea T."/>
            <person name="Sisk P."/>
            <person name="Sykes S."/>
            <person name="Wortman J."/>
            <person name="Nusbaum C."/>
            <person name="Birren B."/>
        </authorList>
    </citation>
    <scope>NUCLEOTIDE SEQUENCE [LARGE SCALE GENOMIC DNA]</scope>
    <source>
        <strain evidence="2 3">CIP 107464</strain>
    </source>
</reference>
<dbReference type="PANTHER" id="PTHR47396">
    <property type="entry name" value="TYPE I RESTRICTION ENZYME ECOKI R PROTEIN"/>
    <property type="match status" value="1"/>
</dbReference>
<evidence type="ECO:0000313" key="2">
    <source>
        <dbReference type="EMBL" id="ENV33583.1"/>
    </source>
</evidence>
<comment type="caution">
    <text evidence="2">The sequence shown here is derived from an EMBL/GenBank/DDBJ whole genome shotgun (WGS) entry which is preliminary data.</text>
</comment>
<dbReference type="PROSITE" id="PS51192">
    <property type="entry name" value="HELICASE_ATP_BIND_1"/>
    <property type="match status" value="1"/>
</dbReference>
<proteinExistence type="predicted"/>
<dbReference type="RefSeq" id="WP_004863517.1">
    <property type="nucleotide sequence ID" value="NZ_ASYY01000146.1"/>
</dbReference>
<dbReference type="PATRIC" id="fig|1120926.3.peg.2215"/>
<keyword evidence="3" id="KW-1185">Reference proteome</keyword>
<dbReference type="GO" id="GO:0005829">
    <property type="term" value="C:cytosol"/>
    <property type="evidence" value="ECO:0007669"/>
    <property type="project" value="TreeGrafter"/>
</dbReference>
<name>N8ZPC4_9GAMM</name>
<organism evidence="2 3">
    <name type="scientific">Acinetobacter gerneri DSM 14967 = CIP 107464 = MTCC 9824</name>
    <dbReference type="NCBI Taxonomy" id="1120926"/>
    <lineage>
        <taxon>Bacteria</taxon>
        <taxon>Pseudomonadati</taxon>
        <taxon>Pseudomonadota</taxon>
        <taxon>Gammaproteobacteria</taxon>
        <taxon>Moraxellales</taxon>
        <taxon>Moraxellaceae</taxon>
        <taxon>Acinetobacter</taxon>
    </lineage>
</organism>
<dbReference type="STRING" id="202952.GCA_000747725_02318"/>
<dbReference type="SUPFAM" id="SSF52540">
    <property type="entry name" value="P-loop containing nucleoside triphosphate hydrolases"/>
    <property type="match status" value="2"/>
</dbReference>
<dbReference type="Gene3D" id="3.40.50.300">
    <property type="entry name" value="P-loop containing nucleotide triphosphate hydrolases"/>
    <property type="match status" value="2"/>
</dbReference>
<dbReference type="GeneID" id="84209630"/>
<dbReference type="InterPro" id="IPR014001">
    <property type="entry name" value="Helicase_ATP-bd"/>
</dbReference>
<dbReference type="InterPro" id="IPR050742">
    <property type="entry name" value="Helicase_Restrict-Modif_Enz"/>
</dbReference>
<evidence type="ECO:0000259" key="1">
    <source>
        <dbReference type="PROSITE" id="PS51192"/>
    </source>
</evidence>
<dbReference type="GO" id="GO:0003677">
    <property type="term" value="F:DNA binding"/>
    <property type="evidence" value="ECO:0007669"/>
    <property type="project" value="InterPro"/>
</dbReference>
<dbReference type="OrthoDB" id="9804145at2"/>
<sequence>MSLQLKNYQNQSLQALEQFFTLAASFGAERAFKQCVSENIQYNDRLDGIPSVCLRVPTGGGKTLLASHSIPIAARNYANTDTPIVLWLVPTDMIRQQTLTALADVTHPYRQALQGYYGDKLKICDIESLQTLNKHDVNQSCIVIVTTIQIFNIDKEKTFQRNAYAFDESLSEHFTGLTDFQTQNMDRVTADTLQYQPFLTEKDIGRVKHSLVNFFNLHRPIIIVDEAHKNRGGKTFFPTLKRLNPSCLVELTATPKDNNVLYSVSAAELKVAEMIKLPVVLTEHPHSWQDCIRDALIQRKKLELIAQKEKEYIRPILLIQAQDKNGEANVDTVKQHLLSEYGEEITEEWIAISTGQTKELEDENLFSPTSKVKIVITVEALKEGWDCSFAYVLASLQNINSATDVEQLLGRVLRMPYAKLRQNDELNKAYAHVISSSIAQATMLLKDRMVQNMGFNKWEADTAIVVNPQPELDLGQTGSGGIKPNAPEVIISVPFEVKADTIPTELQPSVQKLDNSQGTSLVINKGTTDEEFDQIEQAIIDQATPKQKVQVKEAFDDARAERQAHQAPENWNATFALIPQLGLFVDGEWQVADKETIEDSVEWNLLDFPVQLEGFNIRETVNSFEIDLNIEDQELKYGQLGRQQIQFSDMPTLITENDLLNWLDRKVKRQGLTQIQLRAYLTKLISYLLNVRNFTLTQLHRAQFQLSLAVSNELDRLFELARKKAFQGDLFSQLHVANEPKLENSFEFKRGMYPVKKPYRGSFKFKKHFYAQIDDLKEKTDGGNISEEFQCAQLLDLHPKVKYWVRNIPKQPQYSFWLPTEKDYFYPDFVAELVDGSIFVLEYKGGHLDTADDARVKNAIGKQWAKDSNGKRIFLMAKKQDDVGRSLEEQINQILIS</sequence>
<dbReference type="AlphaFoldDB" id="N8ZPC4"/>
<evidence type="ECO:0000313" key="3">
    <source>
        <dbReference type="Proteomes" id="UP000013117"/>
    </source>
</evidence>
<dbReference type="HOGENOM" id="CLU_015668_0_0_6"/>
<dbReference type="PANTHER" id="PTHR47396:SF1">
    <property type="entry name" value="ATP-DEPENDENT HELICASE IRC3-RELATED"/>
    <property type="match status" value="1"/>
</dbReference>